<reference evidence="2" key="2">
    <citation type="submission" date="2023-02" db="EMBL/GenBank/DDBJ databases">
        <authorList>
            <person name="Swenson N.G."/>
            <person name="Wegrzyn J.L."/>
            <person name="Mcevoy S.L."/>
        </authorList>
    </citation>
    <scope>NUCLEOTIDE SEQUENCE</scope>
    <source>
        <strain evidence="2">91603</strain>
        <tissue evidence="2">Leaf</tissue>
    </source>
</reference>
<reference evidence="2" key="1">
    <citation type="journal article" date="2022" name="Plant J.">
        <title>Strategies of tolerance reflected in two North American maple genomes.</title>
        <authorList>
            <person name="McEvoy S.L."/>
            <person name="Sezen U.U."/>
            <person name="Trouern-Trend A."/>
            <person name="McMahon S.M."/>
            <person name="Schaberg P.G."/>
            <person name="Yang J."/>
            <person name="Wegrzyn J.L."/>
            <person name="Swenson N.G."/>
        </authorList>
    </citation>
    <scope>NUCLEOTIDE SEQUENCE</scope>
    <source>
        <strain evidence="2">91603</strain>
    </source>
</reference>
<dbReference type="EMBL" id="JAJSOW010000003">
    <property type="protein sequence ID" value="KAI9194045.1"/>
    <property type="molecule type" value="Genomic_DNA"/>
</dbReference>
<evidence type="ECO:0000313" key="2">
    <source>
        <dbReference type="EMBL" id="KAI9194045.1"/>
    </source>
</evidence>
<evidence type="ECO:0000256" key="1">
    <source>
        <dbReference type="SAM" id="MobiDB-lite"/>
    </source>
</evidence>
<proteinExistence type="predicted"/>
<sequence>MMSILVDEEDVEVDDGVLLMLVGEVNGGRMAGPATRRRSRRRSLELDGNSTTNYMMSEIGQDRVVSGKVGRQFEMYRASQAQTRNCPAIKPALEITPTVCNNVDLLNHSSPCRHRKRDGSATQTTSSHNSFIATVDLCESHAERLALMRGSWPIDPHLDANLVRDPHTREMGYGEDSTDLFSLEEIDAPHHQPRER</sequence>
<feature type="compositionally biased region" description="Basic and acidic residues" evidence="1">
    <location>
        <begin position="187"/>
        <end position="196"/>
    </location>
</feature>
<feature type="compositionally biased region" description="Acidic residues" evidence="1">
    <location>
        <begin position="176"/>
        <end position="186"/>
    </location>
</feature>
<name>A0AAD5JD18_ACENE</name>
<organism evidence="2 3">
    <name type="scientific">Acer negundo</name>
    <name type="common">Box elder</name>
    <dbReference type="NCBI Taxonomy" id="4023"/>
    <lineage>
        <taxon>Eukaryota</taxon>
        <taxon>Viridiplantae</taxon>
        <taxon>Streptophyta</taxon>
        <taxon>Embryophyta</taxon>
        <taxon>Tracheophyta</taxon>
        <taxon>Spermatophyta</taxon>
        <taxon>Magnoliopsida</taxon>
        <taxon>eudicotyledons</taxon>
        <taxon>Gunneridae</taxon>
        <taxon>Pentapetalae</taxon>
        <taxon>rosids</taxon>
        <taxon>malvids</taxon>
        <taxon>Sapindales</taxon>
        <taxon>Sapindaceae</taxon>
        <taxon>Hippocastanoideae</taxon>
        <taxon>Acereae</taxon>
        <taxon>Acer</taxon>
    </lineage>
</organism>
<protein>
    <submittedName>
        <fullName evidence="2">Uncharacterized protein</fullName>
    </submittedName>
</protein>
<keyword evidence="3" id="KW-1185">Reference proteome</keyword>
<dbReference type="Proteomes" id="UP001064489">
    <property type="component" value="Chromosome 1"/>
</dbReference>
<dbReference type="AlphaFoldDB" id="A0AAD5JD18"/>
<accession>A0AAD5JD18</accession>
<feature type="region of interest" description="Disordered" evidence="1">
    <location>
        <begin position="29"/>
        <end position="49"/>
    </location>
</feature>
<comment type="caution">
    <text evidence="2">The sequence shown here is derived from an EMBL/GenBank/DDBJ whole genome shotgun (WGS) entry which is preliminary data.</text>
</comment>
<gene>
    <name evidence="2" type="ORF">LWI28_002685</name>
</gene>
<feature type="region of interest" description="Disordered" evidence="1">
    <location>
        <begin position="170"/>
        <end position="196"/>
    </location>
</feature>
<evidence type="ECO:0000313" key="3">
    <source>
        <dbReference type="Proteomes" id="UP001064489"/>
    </source>
</evidence>